<accession>A0A918E235</accession>
<dbReference type="AlphaFoldDB" id="A0A918E235"/>
<comment type="caution">
    <text evidence="3">The sequence shown here is derived from an EMBL/GenBank/DDBJ whole genome shotgun (WGS) entry which is preliminary data.</text>
</comment>
<dbReference type="InterPro" id="IPR025296">
    <property type="entry name" value="DUF4158"/>
</dbReference>
<reference evidence="3" key="1">
    <citation type="journal article" date="2014" name="Int. J. Syst. Evol. Microbiol.">
        <title>Complete genome sequence of Corynebacterium casei LMG S-19264T (=DSM 44701T), isolated from a smear-ripened cheese.</title>
        <authorList>
            <consortium name="US DOE Joint Genome Institute (JGI-PGF)"/>
            <person name="Walter F."/>
            <person name="Albersmeier A."/>
            <person name="Kalinowski J."/>
            <person name="Ruckert C."/>
        </authorList>
    </citation>
    <scope>NUCLEOTIDE SEQUENCE</scope>
    <source>
        <strain evidence="3">CGMCC 4.7201</strain>
    </source>
</reference>
<sequence>MLTIVWGLGWVVTSIERTAYPRFKRLITAHELHLFFSPSRDELEWAADATDCDEHLLALLLMLKSYRRMGCFPALEDVPEMVVDFVRRAVELPEGTLPVYRAERTAKHHRGLVRKRAGVTYDQARARGIVEQSIRKRGRCEEPPGGSDQHRAGEGGGGRAGAAGVLDLRQDGLEDPHRGERLDLYGHPRPHERCSASGAHAAAGGPRQ</sequence>
<dbReference type="Pfam" id="PF13700">
    <property type="entry name" value="DUF4158"/>
    <property type="match status" value="1"/>
</dbReference>
<gene>
    <name evidence="3" type="ORF">GCM10012280_71470</name>
</gene>
<reference evidence="3" key="2">
    <citation type="submission" date="2020-09" db="EMBL/GenBank/DDBJ databases">
        <authorList>
            <person name="Sun Q."/>
            <person name="Zhou Y."/>
        </authorList>
    </citation>
    <scope>NUCLEOTIDE SEQUENCE</scope>
    <source>
        <strain evidence="3">CGMCC 4.7201</strain>
    </source>
</reference>
<evidence type="ECO:0000313" key="3">
    <source>
        <dbReference type="EMBL" id="GGP01162.1"/>
    </source>
</evidence>
<name>A0A918E235_9ACTN</name>
<organism evidence="3 4">
    <name type="scientific">Wenjunlia tyrosinilytica</name>
    <dbReference type="NCBI Taxonomy" id="1544741"/>
    <lineage>
        <taxon>Bacteria</taxon>
        <taxon>Bacillati</taxon>
        <taxon>Actinomycetota</taxon>
        <taxon>Actinomycetes</taxon>
        <taxon>Kitasatosporales</taxon>
        <taxon>Streptomycetaceae</taxon>
        <taxon>Wenjunlia</taxon>
    </lineage>
</organism>
<feature type="compositionally biased region" description="Low complexity" evidence="1">
    <location>
        <begin position="195"/>
        <end position="208"/>
    </location>
</feature>
<evidence type="ECO:0000256" key="1">
    <source>
        <dbReference type="SAM" id="MobiDB-lite"/>
    </source>
</evidence>
<feature type="compositionally biased region" description="Basic and acidic residues" evidence="1">
    <location>
        <begin position="168"/>
        <end position="194"/>
    </location>
</feature>
<evidence type="ECO:0000313" key="4">
    <source>
        <dbReference type="Proteomes" id="UP000641932"/>
    </source>
</evidence>
<proteinExistence type="predicted"/>
<evidence type="ECO:0000259" key="2">
    <source>
        <dbReference type="Pfam" id="PF13700"/>
    </source>
</evidence>
<feature type="domain" description="DUF4158" evidence="2">
    <location>
        <begin position="13"/>
        <end position="127"/>
    </location>
</feature>
<protein>
    <recommendedName>
        <fullName evidence="2">DUF4158 domain-containing protein</fullName>
    </recommendedName>
</protein>
<dbReference type="RefSeq" id="WP_229699059.1">
    <property type="nucleotide sequence ID" value="NZ_BMMS01000086.1"/>
</dbReference>
<dbReference type="EMBL" id="BMMS01000086">
    <property type="protein sequence ID" value="GGP01162.1"/>
    <property type="molecule type" value="Genomic_DNA"/>
</dbReference>
<keyword evidence="4" id="KW-1185">Reference proteome</keyword>
<dbReference type="Proteomes" id="UP000641932">
    <property type="component" value="Unassembled WGS sequence"/>
</dbReference>
<feature type="region of interest" description="Disordered" evidence="1">
    <location>
        <begin position="132"/>
        <end position="208"/>
    </location>
</feature>